<sequence length="711" mass="76529">MEAAADGSVEDGKMFLASKGIHLDEMDRTREEAMHKLVSSTIGVPSERITSLDQSLVANQSLIFEDVINDTFSVCRDMFMERANEVSDVAWADSEDKCLSIIGRFISANTSRRVPTSSASAITADKPSRDRLVRYSDTIRKTANPDDLPALLRAAGGADVAQLWSVVRAVCENTERRSTPGLNAHSMAELTRAVRGSLEHHFMLHMRSAVRGLVGSGSTGVDEIVSEYISTLKLPQGVEVSGGEATWVHAYLLLRCGATKECVAFLRSQKSRVSTTLVEAAESVCRSGGWAELNEALVTEWSTFGAGCQDPYKKAVYAILGRIDPKFSQTSVAPTLSDHIWVRLAALDRTDIVSELEKLRAYFDRYGESYFTAGSKSARLWHHILLCTLQFERAVISLAENPATVPDAAHIAVVLAHWNLLKTGQGAGRVACADGAGVDLAELLARLGSQLAPLNAEAAVEYFRFLEAMDDKARYGATLIAQSPKPELFIAAWSAPQADRKAFTTTAKALPRDVCRRVLVGAGERMTDSRPADAVRAFEAAGHWVGAFDLLSRIIFGVLAIDGPERVEAKRLATTCVERARSTQLTAAEAQARAGTLTMLAILDALTKITRSECMAALAVLDDLAILPTGAGPAPASFGQTMAKLHPAVQESVPVMVAAVTDCIDALWSHSGADGQTQLQRRVAHLLLAIGQGAEAAKEVKARLVQFSAAI</sequence>
<name>A0A8J6EAS3_9EUKA</name>
<evidence type="ECO:0000256" key="2">
    <source>
        <dbReference type="ARBA" id="ARBA00010186"/>
    </source>
</evidence>
<comment type="similarity">
    <text evidence="2 4">Belongs to the nucleoporin interacting component (NIC) family.</text>
</comment>
<gene>
    <name evidence="5" type="ORF">J8273_0450</name>
</gene>
<organism evidence="5 6">
    <name type="scientific">Carpediemonas membranifera</name>
    <dbReference type="NCBI Taxonomy" id="201153"/>
    <lineage>
        <taxon>Eukaryota</taxon>
        <taxon>Metamonada</taxon>
        <taxon>Carpediemonas-like organisms</taxon>
        <taxon>Carpediemonas</taxon>
    </lineage>
</organism>
<evidence type="ECO:0000256" key="4">
    <source>
        <dbReference type="RuleBase" id="RU364035"/>
    </source>
</evidence>
<reference evidence="5" key="1">
    <citation type="submission" date="2021-05" db="EMBL/GenBank/DDBJ databases">
        <title>A free-living protist that lacks canonical eukaryotic 1 DNA replication and segregation systems.</title>
        <authorList>
            <person name="Salas-Leiva D.E."/>
            <person name="Tromer E.C."/>
            <person name="Curtis B.A."/>
            <person name="Jerlstrom-Hultqvist J."/>
            <person name="Kolisko M."/>
            <person name="Yi Z."/>
            <person name="Salas-Leiva J.S."/>
            <person name="Gallot-Lavallee L."/>
            <person name="Kops G.J.P.L."/>
            <person name="Archibald J.M."/>
            <person name="Simpson A.G.B."/>
            <person name="Roger A.J."/>
        </authorList>
    </citation>
    <scope>NUCLEOTIDE SEQUENCE</scope>
    <source>
        <strain evidence="5">BICM</strain>
    </source>
</reference>
<comment type="subcellular location">
    <subcellularLocation>
        <location evidence="1">Nucleus envelope</location>
    </subcellularLocation>
    <subcellularLocation>
        <location evidence="4">Nucleus</location>
        <location evidence="4">Nuclear pore complex</location>
    </subcellularLocation>
</comment>
<evidence type="ECO:0000256" key="1">
    <source>
        <dbReference type="ARBA" id="ARBA00004259"/>
    </source>
</evidence>
<keyword evidence="4" id="KW-0509">mRNA transport</keyword>
<dbReference type="AlphaFoldDB" id="A0A8J6EAS3"/>
<dbReference type="GO" id="GO:0005643">
    <property type="term" value="C:nuclear pore"/>
    <property type="evidence" value="ECO:0007669"/>
    <property type="project" value="UniProtKB-SubCell"/>
</dbReference>
<dbReference type="Pfam" id="PF04097">
    <property type="entry name" value="Nic96"/>
    <property type="match status" value="1"/>
</dbReference>
<keyword evidence="4" id="KW-0472">Membrane</keyword>
<dbReference type="OrthoDB" id="203824at2759"/>
<dbReference type="GO" id="GO:0016973">
    <property type="term" value="P:poly(A)+ mRNA export from nucleus"/>
    <property type="evidence" value="ECO:0007669"/>
    <property type="project" value="TreeGrafter"/>
</dbReference>
<keyword evidence="6" id="KW-1185">Reference proteome</keyword>
<dbReference type="PANTHER" id="PTHR11225">
    <property type="entry name" value="NUCLEAR PORE COMPLEX PROTEIN NUP93 NUCLEOPORIN NUP93 DEAD EYE PROTEIN"/>
    <property type="match status" value="1"/>
</dbReference>
<dbReference type="InterPro" id="IPR007231">
    <property type="entry name" value="Nucleoporin_int_Nup93/Nic96"/>
</dbReference>
<evidence type="ECO:0000313" key="5">
    <source>
        <dbReference type="EMBL" id="KAG9395230.1"/>
    </source>
</evidence>
<comment type="caution">
    <text evidence="5">The sequence shown here is derived from an EMBL/GenBank/DDBJ whole genome shotgun (WGS) entry which is preliminary data.</text>
</comment>
<dbReference type="Proteomes" id="UP000717585">
    <property type="component" value="Unassembled WGS sequence"/>
</dbReference>
<proteinExistence type="inferred from homology"/>
<keyword evidence="4" id="KW-0813">Transport</keyword>
<keyword evidence="4" id="KW-0653">Protein transport</keyword>
<protein>
    <recommendedName>
        <fullName evidence="4">Nuclear pore protein</fullName>
    </recommendedName>
</protein>
<keyword evidence="3 4" id="KW-0539">Nucleus</keyword>
<keyword evidence="4" id="KW-0906">Nuclear pore complex</keyword>
<dbReference type="EMBL" id="JAHDYR010000012">
    <property type="protein sequence ID" value="KAG9395230.1"/>
    <property type="molecule type" value="Genomic_DNA"/>
</dbReference>
<dbReference type="GO" id="GO:0006606">
    <property type="term" value="P:protein import into nucleus"/>
    <property type="evidence" value="ECO:0007669"/>
    <property type="project" value="TreeGrafter"/>
</dbReference>
<keyword evidence="4" id="KW-0811">Translocation</keyword>
<dbReference type="GO" id="GO:0017056">
    <property type="term" value="F:structural constituent of nuclear pore"/>
    <property type="evidence" value="ECO:0007669"/>
    <property type="project" value="InterPro"/>
</dbReference>
<dbReference type="PANTHER" id="PTHR11225:SF4">
    <property type="entry name" value="NUCLEAR PORE COMPLEX PROTEIN NUP93"/>
    <property type="match status" value="1"/>
</dbReference>
<accession>A0A8J6EAS3</accession>
<evidence type="ECO:0000256" key="3">
    <source>
        <dbReference type="ARBA" id="ARBA00023242"/>
    </source>
</evidence>
<evidence type="ECO:0000313" key="6">
    <source>
        <dbReference type="Proteomes" id="UP000717585"/>
    </source>
</evidence>